<gene>
    <name evidence="4" type="ORF">SAMN05444373_104417</name>
</gene>
<feature type="transmembrane region" description="Helical" evidence="3">
    <location>
        <begin position="231"/>
        <end position="248"/>
    </location>
</feature>
<feature type="transmembrane region" description="Helical" evidence="3">
    <location>
        <begin position="101"/>
        <end position="122"/>
    </location>
</feature>
<protein>
    <submittedName>
        <fullName evidence="4">Uncharacterized membrane protein</fullName>
    </submittedName>
</protein>
<dbReference type="GO" id="GO:0016020">
    <property type="term" value="C:membrane"/>
    <property type="evidence" value="ECO:0007669"/>
    <property type="project" value="InterPro"/>
</dbReference>
<dbReference type="OrthoDB" id="411368at2"/>
<evidence type="ECO:0000256" key="3">
    <source>
        <dbReference type="SAM" id="Phobius"/>
    </source>
</evidence>
<keyword evidence="2 3" id="KW-1133">Transmembrane helix</keyword>
<name>A0A1M6IJV6_9FIRM</name>
<dbReference type="Proteomes" id="UP000324781">
    <property type="component" value="Unassembled WGS sequence"/>
</dbReference>
<feature type="transmembrane region" description="Helical" evidence="3">
    <location>
        <begin position="162"/>
        <end position="183"/>
    </location>
</feature>
<sequence>MVNNTRKYVLTGLMTALVLCLTYFIKVPVPYTSGYIHLGDSMIYLSVMILGPYYGAFASGVGSMLADLMGGYVHYAIPTLVIKSLMALCMGFILNSRSKKGALASVGASMVVWAVFCAGAILNLKSSIRASGTGKILEAVLEPGADAEAIAGMESKLSNLPLYLILGIAASILVLAVAAWFLSRKSGSDFFGVKAIIGMTAAGMCMVMGYFIVESFMYGPIPATFSIPPNLLQFFGGVLLAGILAPAIRKAGIARQS</sequence>
<dbReference type="RefSeq" id="WP_149679266.1">
    <property type="nucleotide sequence ID" value="NZ_DAONMB010000086.1"/>
</dbReference>
<feature type="transmembrane region" description="Helical" evidence="3">
    <location>
        <begin position="195"/>
        <end position="219"/>
    </location>
</feature>
<keyword evidence="5" id="KW-1185">Reference proteome</keyword>
<dbReference type="InterPro" id="IPR009825">
    <property type="entry name" value="ECF_substrate-spec-like"/>
</dbReference>
<keyword evidence="3" id="KW-0472">Membrane</keyword>
<feature type="transmembrane region" description="Helical" evidence="3">
    <location>
        <begin position="72"/>
        <end position="94"/>
    </location>
</feature>
<feature type="transmembrane region" description="Helical" evidence="3">
    <location>
        <begin position="43"/>
        <end position="66"/>
    </location>
</feature>
<dbReference type="PANTHER" id="PTHR37815:SF3">
    <property type="entry name" value="UPF0397 PROTEIN SPR0429"/>
    <property type="match status" value="1"/>
</dbReference>
<feature type="transmembrane region" description="Helical" evidence="3">
    <location>
        <begin position="12"/>
        <end position="31"/>
    </location>
</feature>
<accession>A0A1M6IJV6</accession>
<reference evidence="4 5" key="1">
    <citation type="submission" date="2016-11" db="EMBL/GenBank/DDBJ databases">
        <authorList>
            <person name="Varghese N."/>
            <person name="Submissions S."/>
        </authorList>
    </citation>
    <scope>NUCLEOTIDE SEQUENCE [LARGE SCALE GENOMIC DNA]</scope>
    <source>
        <strain evidence="4 5">DSM 19027</strain>
    </source>
</reference>
<evidence type="ECO:0000313" key="4">
    <source>
        <dbReference type="EMBL" id="SHJ34762.1"/>
    </source>
</evidence>
<evidence type="ECO:0000256" key="2">
    <source>
        <dbReference type="ARBA" id="ARBA00022989"/>
    </source>
</evidence>
<dbReference type="EMBL" id="FQZP01000044">
    <property type="protein sequence ID" value="SHJ34762.1"/>
    <property type="molecule type" value="Genomic_DNA"/>
</dbReference>
<keyword evidence="1 3" id="KW-0812">Transmembrane</keyword>
<proteinExistence type="predicted"/>
<dbReference type="Gene3D" id="1.10.1760.20">
    <property type="match status" value="1"/>
</dbReference>
<evidence type="ECO:0000313" key="5">
    <source>
        <dbReference type="Proteomes" id="UP000324781"/>
    </source>
</evidence>
<evidence type="ECO:0000256" key="1">
    <source>
        <dbReference type="ARBA" id="ARBA00022692"/>
    </source>
</evidence>
<organism evidence="4 5">
    <name type="scientific">Thermoclostridium caenicola</name>
    <dbReference type="NCBI Taxonomy" id="659425"/>
    <lineage>
        <taxon>Bacteria</taxon>
        <taxon>Bacillati</taxon>
        <taxon>Bacillota</taxon>
        <taxon>Clostridia</taxon>
        <taxon>Eubacteriales</taxon>
        <taxon>Oscillospiraceae</taxon>
        <taxon>Thermoclostridium</taxon>
    </lineage>
</organism>
<dbReference type="AlphaFoldDB" id="A0A1M6IJV6"/>
<dbReference type="Pfam" id="PF07155">
    <property type="entry name" value="ECF-ribofla_trS"/>
    <property type="match status" value="1"/>
</dbReference>
<dbReference type="PANTHER" id="PTHR37815">
    <property type="entry name" value="UPF0397 PROTEIN BC_2624-RELATED"/>
    <property type="match status" value="1"/>
</dbReference>